<dbReference type="InParanoid" id="A0A5C3PLF7"/>
<protein>
    <submittedName>
        <fullName evidence="2">Uncharacterized protein</fullName>
    </submittedName>
</protein>
<proteinExistence type="predicted"/>
<evidence type="ECO:0000313" key="2">
    <source>
        <dbReference type="EMBL" id="TFK90111.1"/>
    </source>
</evidence>
<organism evidence="2 3">
    <name type="scientific">Polyporus arcularius HHB13444</name>
    <dbReference type="NCBI Taxonomy" id="1314778"/>
    <lineage>
        <taxon>Eukaryota</taxon>
        <taxon>Fungi</taxon>
        <taxon>Dikarya</taxon>
        <taxon>Basidiomycota</taxon>
        <taxon>Agaricomycotina</taxon>
        <taxon>Agaricomycetes</taxon>
        <taxon>Polyporales</taxon>
        <taxon>Polyporaceae</taxon>
        <taxon>Polyporus</taxon>
    </lineage>
</organism>
<reference evidence="2 3" key="1">
    <citation type="journal article" date="2019" name="Nat. Ecol. Evol.">
        <title>Megaphylogeny resolves global patterns of mushroom evolution.</title>
        <authorList>
            <person name="Varga T."/>
            <person name="Krizsan K."/>
            <person name="Foldi C."/>
            <person name="Dima B."/>
            <person name="Sanchez-Garcia M."/>
            <person name="Sanchez-Ramirez S."/>
            <person name="Szollosi G.J."/>
            <person name="Szarkandi J.G."/>
            <person name="Papp V."/>
            <person name="Albert L."/>
            <person name="Andreopoulos W."/>
            <person name="Angelini C."/>
            <person name="Antonin V."/>
            <person name="Barry K.W."/>
            <person name="Bougher N.L."/>
            <person name="Buchanan P."/>
            <person name="Buyck B."/>
            <person name="Bense V."/>
            <person name="Catcheside P."/>
            <person name="Chovatia M."/>
            <person name="Cooper J."/>
            <person name="Damon W."/>
            <person name="Desjardin D."/>
            <person name="Finy P."/>
            <person name="Geml J."/>
            <person name="Haridas S."/>
            <person name="Hughes K."/>
            <person name="Justo A."/>
            <person name="Karasinski D."/>
            <person name="Kautmanova I."/>
            <person name="Kiss B."/>
            <person name="Kocsube S."/>
            <person name="Kotiranta H."/>
            <person name="LaButti K.M."/>
            <person name="Lechner B.E."/>
            <person name="Liimatainen K."/>
            <person name="Lipzen A."/>
            <person name="Lukacs Z."/>
            <person name="Mihaltcheva S."/>
            <person name="Morgado L.N."/>
            <person name="Niskanen T."/>
            <person name="Noordeloos M.E."/>
            <person name="Ohm R.A."/>
            <person name="Ortiz-Santana B."/>
            <person name="Ovrebo C."/>
            <person name="Racz N."/>
            <person name="Riley R."/>
            <person name="Savchenko A."/>
            <person name="Shiryaev A."/>
            <person name="Soop K."/>
            <person name="Spirin V."/>
            <person name="Szebenyi C."/>
            <person name="Tomsovsky M."/>
            <person name="Tulloss R.E."/>
            <person name="Uehling J."/>
            <person name="Grigoriev I.V."/>
            <person name="Vagvolgyi C."/>
            <person name="Papp T."/>
            <person name="Martin F.M."/>
            <person name="Miettinen O."/>
            <person name="Hibbett D.S."/>
            <person name="Nagy L.G."/>
        </authorList>
    </citation>
    <scope>NUCLEOTIDE SEQUENCE [LARGE SCALE GENOMIC DNA]</scope>
    <source>
        <strain evidence="2 3">HHB13444</strain>
    </source>
</reference>
<evidence type="ECO:0000313" key="3">
    <source>
        <dbReference type="Proteomes" id="UP000308197"/>
    </source>
</evidence>
<gene>
    <name evidence="2" type="ORF">K466DRAFT_404199</name>
</gene>
<sequence length="217" mass="23996">MSSRRFVLVLIKPERLVKRIFITLSAHSGVDAMMNIMRHGQSVRGKALSRDPAPPYASPHRLWSKRAAPRETTALYSRLVASPAFKPPHPILVASVRCLIDLTQFTRLGSLWRQPRSCSRSPRHIRASALPSRLSIGDRRRPSSAPFAPYGGSIPAQQHTDHATLSSGAVSPHGLRMCTTCYVVNGPETVVVNFCLKVNDKPACRVARETDERSGIR</sequence>
<evidence type="ECO:0000256" key="1">
    <source>
        <dbReference type="SAM" id="MobiDB-lite"/>
    </source>
</evidence>
<dbReference type="EMBL" id="ML211055">
    <property type="protein sequence ID" value="TFK90111.1"/>
    <property type="molecule type" value="Genomic_DNA"/>
</dbReference>
<feature type="region of interest" description="Disordered" evidence="1">
    <location>
        <begin position="133"/>
        <end position="152"/>
    </location>
</feature>
<keyword evidence="3" id="KW-1185">Reference proteome</keyword>
<dbReference type="AlphaFoldDB" id="A0A5C3PLF7"/>
<accession>A0A5C3PLF7</accession>
<dbReference type="Proteomes" id="UP000308197">
    <property type="component" value="Unassembled WGS sequence"/>
</dbReference>
<name>A0A5C3PLF7_9APHY</name>